<sequence length="142" mass="16458">MLSNFISTKAFHKTKNLVIANSTRWLKRHYDEVKKENVTMYGTTNTTVQWLTDFEKDNMPNFAVRRFEISKGGTIQLHSHNWEHQFYMLEGKNCKITNGSDYTVSMKPGEIVFVPPNEPHSVINQGDDTLVILCMVPNYTKK</sequence>
<organism evidence="2 3">
    <name type="scientific">Anaeramoeba flamelloides</name>
    <dbReference type="NCBI Taxonomy" id="1746091"/>
    <lineage>
        <taxon>Eukaryota</taxon>
        <taxon>Metamonada</taxon>
        <taxon>Anaeramoebidae</taxon>
        <taxon>Anaeramoeba</taxon>
    </lineage>
</organism>
<evidence type="ECO:0000313" key="2">
    <source>
        <dbReference type="EMBL" id="KAJ3429118.1"/>
    </source>
</evidence>
<dbReference type="EMBL" id="JANTQA010000057">
    <property type="protein sequence ID" value="KAJ3429118.1"/>
    <property type="molecule type" value="Genomic_DNA"/>
</dbReference>
<dbReference type="Pfam" id="PF07883">
    <property type="entry name" value="Cupin_2"/>
    <property type="match status" value="1"/>
</dbReference>
<dbReference type="InterPro" id="IPR013096">
    <property type="entry name" value="Cupin_2"/>
</dbReference>
<dbReference type="InterPro" id="IPR011051">
    <property type="entry name" value="RmlC_Cupin_sf"/>
</dbReference>
<dbReference type="CDD" id="cd02222">
    <property type="entry name" value="cupin_TM1459-like"/>
    <property type="match status" value="1"/>
</dbReference>
<proteinExistence type="predicted"/>
<dbReference type="PANTHER" id="PTHR37694:SF1">
    <property type="entry name" value="SLR8022 PROTEIN"/>
    <property type="match status" value="1"/>
</dbReference>
<evidence type="ECO:0000259" key="1">
    <source>
        <dbReference type="Pfam" id="PF07883"/>
    </source>
</evidence>
<feature type="domain" description="Cupin type-2" evidence="1">
    <location>
        <begin position="66"/>
        <end position="135"/>
    </location>
</feature>
<name>A0AAV7YH61_9EUKA</name>
<dbReference type="Gene3D" id="2.60.120.10">
    <property type="entry name" value="Jelly Rolls"/>
    <property type="match status" value="1"/>
</dbReference>
<dbReference type="InterPro" id="IPR014710">
    <property type="entry name" value="RmlC-like_jellyroll"/>
</dbReference>
<dbReference type="Proteomes" id="UP001146793">
    <property type="component" value="Unassembled WGS sequence"/>
</dbReference>
<dbReference type="PANTHER" id="PTHR37694">
    <property type="entry name" value="SLR8022 PROTEIN"/>
    <property type="match status" value="1"/>
</dbReference>
<protein>
    <submittedName>
        <fullName evidence="2">Oxalate-binding protein</fullName>
    </submittedName>
</protein>
<gene>
    <name evidence="2" type="ORF">M0812_24458</name>
</gene>
<comment type="caution">
    <text evidence="2">The sequence shown here is derived from an EMBL/GenBank/DDBJ whole genome shotgun (WGS) entry which is preliminary data.</text>
</comment>
<reference evidence="2" key="1">
    <citation type="submission" date="2022-08" db="EMBL/GenBank/DDBJ databases">
        <title>Novel sulphate-reducing endosymbionts in the free-living metamonad Anaeramoeba.</title>
        <authorList>
            <person name="Jerlstrom-Hultqvist J."/>
            <person name="Cepicka I."/>
            <person name="Gallot-Lavallee L."/>
            <person name="Salas-Leiva D."/>
            <person name="Curtis B.A."/>
            <person name="Zahonova K."/>
            <person name="Pipaliya S."/>
            <person name="Dacks J."/>
            <person name="Roger A.J."/>
        </authorList>
    </citation>
    <scope>NUCLEOTIDE SEQUENCE</scope>
    <source>
        <strain evidence="2">Busselton2</strain>
    </source>
</reference>
<evidence type="ECO:0000313" key="3">
    <source>
        <dbReference type="Proteomes" id="UP001146793"/>
    </source>
</evidence>
<dbReference type="AlphaFoldDB" id="A0AAV7YH61"/>
<accession>A0AAV7YH61</accession>
<dbReference type="SUPFAM" id="SSF51182">
    <property type="entry name" value="RmlC-like cupins"/>
    <property type="match status" value="1"/>
</dbReference>